<keyword evidence="1" id="KW-0472">Membrane</keyword>
<dbReference type="PANTHER" id="PTHR23542">
    <property type="match status" value="1"/>
</dbReference>
<evidence type="ECO:0008006" key="4">
    <source>
        <dbReference type="Google" id="ProtNLM"/>
    </source>
</evidence>
<organism evidence="2 3">
    <name type="scientific">Streptomyces alkaliphilus</name>
    <dbReference type="NCBI Taxonomy" id="1472722"/>
    <lineage>
        <taxon>Bacteria</taxon>
        <taxon>Bacillati</taxon>
        <taxon>Actinomycetota</taxon>
        <taxon>Actinomycetes</taxon>
        <taxon>Kitasatosporales</taxon>
        <taxon>Streptomycetaceae</taxon>
        <taxon>Streptomyces</taxon>
    </lineage>
</organism>
<feature type="transmembrane region" description="Helical" evidence="1">
    <location>
        <begin position="24"/>
        <end position="45"/>
    </location>
</feature>
<keyword evidence="3" id="KW-1185">Reference proteome</keyword>
<dbReference type="RefSeq" id="WP_182605222.1">
    <property type="nucleotide sequence ID" value="NZ_VKHT01000093.1"/>
</dbReference>
<dbReference type="InterPro" id="IPR036259">
    <property type="entry name" value="MFS_trans_sf"/>
</dbReference>
<feature type="transmembrane region" description="Helical" evidence="1">
    <location>
        <begin position="90"/>
        <end position="109"/>
    </location>
</feature>
<keyword evidence="1" id="KW-1133">Transmembrane helix</keyword>
<gene>
    <name evidence="2" type="ORF">FNQ90_05465</name>
</gene>
<dbReference type="AlphaFoldDB" id="A0A7W3TBT3"/>
<evidence type="ECO:0000256" key="1">
    <source>
        <dbReference type="SAM" id="Phobius"/>
    </source>
</evidence>
<accession>A0A7W3TBT3</accession>
<name>A0A7W3TBT3_9ACTN</name>
<reference evidence="3" key="1">
    <citation type="submission" date="2019-10" db="EMBL/GenBank/DDBJ databases">
        <title>Streptomyces sp. nov., a novel actinobacterium isolated from alkaline environment.</title>
        <authorList>
            <person name="Golinska P."/>
        </authorList>
    </citation>
    <scope>NUCLEOTIDE SEQUENCE [LARGE SCALE GENOMIC DNA]</scope>
    <source>
        <strain evidence="3">DSM 42118</strain>
    </source>
</reference>
<comment type="caution">
    <text evidence="2">The sequence shown here is derived from an EMBL/GenBank/DDBJ whole genome shotgun (WGS) entry which is preliminary data.</text>
</comment>
<dbReference type="EMBL" id="VKHT01000093">
    <property type="protein sequence ID" value="MBB0243570.1"/>
    <property type="molecule type" value="Genomic_DNA"/>
</dbReference>
<evidence type="ECO:0000313" key="2">
    <source>
        <dbReference type="EMBL" id="MBB0243570.1"/>
    </source>
</evidence>
<dbReference type="Proteomes" id="UP000538929">
    <property type="component" value="Unassembled WGS sequence"/>
</dbReference>
<feature type="transmembrane region" description="Helical" evidence="1">
    <location>
        <begin position="57"/>
        <end position="78"/>
    </location>
</feature>
<evidence type="ECO:0000313" key="3">
    <source>
        <dbReference type="Proteomes" id="UP000538929"/>
    </source>
</evidence>
<protein>
    <recommendedName>
        <fullName evidence="4">MFS transporter</fullName>
    </recommendedName>
</protein>
<proteinExistence type="predicted"/>
<dbReference type="PANTHER" id="PTHR23542:SF1">
    <property type="entry name" value="MAJOR FACILITATOR SUPERFAMILY (MFS) PROFILE DOMAIN-CONTAINING PROTEIN"/>
    <property type="match status" value="1"/>
</dbReference>
<keyword evidence="1" id="KW-0812">Transmembrane</keyword>
<dbReference type="SUPFAM" id="SSF103473">
    <property type="entry name" value="MFS general substrate transporter"/>
    <property type="match status" value="1"/>
</dbReference>
<sequence length="118" mass="11154">MAAMAVLMTLPAIAAGAGGLLVPAPVLLVAGMATAPTMVSGMTLVQGATPGDRLNEGMALAVTALLGGLALGAAGGGWMVERVGAEGTGYLVPAAAAVCAALVAVPAFARPTVRAAGS</sequence>